<comment type="caution">
    <text evidence="1">The sequence shown here is derived from an EMBL/GenBank/DDBJ whole genome shotgun (WGS) entry which is preliminary data.</text>
</comment>
<organism evidence="1">
    <name type="scientific">Symploca sp. SIO1C4</name>
    <dbReference type="NCBI Taxonomy" id="2607765"/>
    <lineage>
        <taxon>Bacteria</taxon>
        <taxon>Bacillati</taxon>
        <taxon>Cyanobacteriota</taxon>
        <taxon>Cyanophyceae</taxon>
        <taxon>Coleofasciculales</taxon>
        <taxon>Coleofasciculaceae</taxon>
        <taxon>Symploca</taxon>
    </lineage>
</organism>
<dbReference type="SUPFAM" id="SSF49899">
    <property type="entry name" value="Concanavalin A-like lectins/glucanases"/>
    <property type="match status" value="1"/>
</dbReference>
<dbReference type="AlphaFoldDB" id="A0A6B3NGV9"/>
<gene>
    <name evidence="1" type="ORF">F6J89_25830</name>
</gene>
<sequence length="835" mass="92983">MLGHGRYSNTGGDSTQYRVRYKTTEHRDGELEFHSDLGTATTELTYVAFTRSKDDGSEQENARIYINGILNFAEQVEGSLTDSRGRPIWKDESKYKLVMGNVASFEQEEDGVEDNRAWVGQLHRIELYNRALSAQEVYQQYYPTLEATGQFRLQDGPTPLDTPLPATLTLEQGGDNTLELTVQEQGQRTVTPQFYFTSIDGVWRQILTDDPDTEDGFILDSGKINSVLWGNAVEFDLEGESTGQSGKFRLLAPRVFDEITTLSATNLFDSELDLKLEGLNTLTFLSIIVESLNPSEATVPWQIQSITEMKEILLPRLRDGRLFDWTVDFKLLNPALGIENDKLVLKGTWLDQALSLYGWRREGQFVMQGESSFSMPFEISLGPIFEPGTSDKIVEQVAISSVMNTILTLELTKLGFLARVSGSFEWTDEAETMHSFTVPTFILSRPPLTPNQILEAVLERLTAQADVIFANQYLHATDYYFALVENKPLIYLGMNNSADIQAQTTTLPQLFSTAAEENNISSTAGIFVLKENEDQSCTLTITPQGITQTDLDTLKTDYDDFIGKLDSNQNLIKGVLTLVKTRIAQRIPLLVNQILDYYYGLDTVNRAVDLQAGMRLRVDYQNYQLVHPAQSTANSGFVGSGTSYYDLNYIDGNGSTTDLIINFDAFLSQIQPYVTTDIATVGASSSLDTFRVGYQKPYYRLVYPSQAETSAGSLEPGKAATLIGATSLTALDTNTDVVSFYFRGRATVIPEIAVVLQGQKVFVPVGTTLRQLLAQTVSLPSVLPGQFLLESTGKPRLSRLLHEGVSNQPSYRFINLEENIPVFDLPLVKGDRIIL</sequence>
<name>A0A6B3NGV9_9CYAN</name>
<dbReference type="EMBL" id="JAAHFQ010000681">
    <property type="protein sequence ID" value="NER30947.1"/>
    <property type="molecule type" value="Genomic_DNA"/>
</dbReference>
<protein>
    <submittedName>
        <fullName evidence="1">LamG domain-containing protein</fullName>
    </submittedName>
</protein>
<proteinExistence type="predicted"/>
<reference evidence="1" key="1">
    <citation type="submission" date="2019-11" db="EMBL/GenBank/DDBJ databases">
        <title>Genomic insights into an expanded diversity of filamentous marine cyanobacteria reveals the extraordinary biosynthetic potential of Moorea and Okeania.</title>
        <authorList>
            <person name="Ferreira Leao T."/>
            <person name="Wang M."/>
            <person name="Moss N."/>
            <person name="Da Silva R."/>
            <person name="Sanders J."/>
            <person name="Nurk S."/>
            <person name="Gurevich A."/>
            <person name="Humphrey G."/>
            <person name="Reher R."/>
            <person name="Zhu Q."/>
            <person name="Belda-Ferre P."/>
            <person name="Glukhov E."/>
            <person name="Rex R."/>
            <person name="Dorrestein P.C."/>
            <person name="Knight R."/>
            <person name="Pevzner P."/>
            <person name="Gerwick W.H."/>
            <person name="Gerwick L."/>
        </authorList>
    </citation>
    <scope>NUCLEOTIDE SEQUENCE</scope>
    <source>
        <strain evidence="1">SIO1C4</strain>
    </source>
</reference>
<dbReference type="Gene3D" id="2.60.120.200">
    <property type="match status" value="1"/>
</dbReference>
<accession>A0A6B3NGV9</accession>
<dbReference type="InterPro" id="IPR013320">
    <property type="entry name" value="ConA-like_dom_sf"/>
</dbReference>
<evidence type="ECO:0000313" key="1">
    <source>
        <dbReference type="EMBL" id="NER30947.1"/>
    </source>
</evidence>